<evidence type="ECO:0000313" key="7">
    <source>
        <dbReference type="Proteomes" id="UP000482155"/>
    </source>
</evidence>
<dbReference type="InterPro" id="IPR005119">
    <property type="entry name" value="LysR_subst-bd"/>
</dbReference>
<dbReference type="InterPro" id="IPR058163">
    <property type="entry name" value="LysR-type_TF_proteobact-type"/>
</dbReference>
<dbReference type="CDD" id="cd08422">
    <property type="entry name" value="PBP2_CrgA_like"/>
    <property type="match status" value="1"/>
</dbReference>
<dbReference type="GO" id="GO:0003700">
    <property type="term" value="F:DNA-binding transcription factor activity"/>
    <property type="evidence" value="ECO:0007669"/>
    <property type="project" value="InterPro"/>
</dbReference>
<dbReference type="AlphaFoldDB" id="A0A6B3SSE4"/>
<keyword evidence="7" id="KW-1185">Reference proteome</keyword>
<comment type="similarity">
    <text evidence="1">Belongs to the LysR transcriptional regulatory family.</text>
</comment>
<dbReference type="GO" id="GO:0043565">
    <property type="term" value="F:sequence-specific DNA binding"/>
    <property type="evidence" value="ECO:0007669"/>
    <property type="project" value="TreeGrafter"/>
</dbReference>
<evidence type="ECO:0000256" key="4">
    <source>
        <dbReference type="ARBA" id="ARBA00023163"/>
    </source>
</evidence>
<reference evidence="6 7" key="1">
    <citation type="submission" date="2020-02" db="EMBL/GenBank/DDBJ databases">
        <authorList>
            <person name="Kim M.K."/>
        </authorList>
    </citation>
    <scope>NUCLEOTIDE SEQUENCE [LARGE SCALE GENOMIC DNA]</scope>
    <source>
        <strain evidence="6 7">17J57-3</strain>
    </source>
</reference>
<dbReference type="SUPFAM" id="SSF46785">
    <property type="entry name" value="Winged helix' DNA-binding domain"/>
    <property type="match status" value="1"/>
</dbReference>
<dbReference type="Pfam" id="PF00126">
    <property type="entry name" value="HTH_1"/>
    <property type="match status" value="1"/>
</dbReference>
<dbReference type="InterPro" id="IPR036390">
    <property type="entry name" value="WH_DNA-bd_sf"/>
</dbReference>
<evidence type="ECO:0000256" key="1">
    <source>
        <dbReference type="ARBA" id="ARBA00009437"/>
    </source>
</evidence>
<dbReference type="Proteomes" id="UP000482155">
    <property type="component" value="Unassembled WGS sequence"/>
</dbReference>
<evidence type="ECO:0000256" key="3">
    <source>
        <dbReference type="ARBA" id="ARBA00023125"/>
    </source>
</evidence>
<dbReference type="PANTHER" id="PTHR30537:SF5">
    <property type="entry name" value="HTH-TYPE TRANSCRIPTIONAL ACTIVATOR TTDR-RELATED"/>
    <property type="match status" value="1"/>
</dbReference>
<feature type="domain" description="HTH lysR-type" evidence="5">
    <location>
        <begin position="5"/>
        <end position="62"/>
    </location>
</feature>
<name>A0A6B3SSE4_9BURK</name>
<accession>A0A6B3SSE4</accession>
<keyword evidence="3" id="KW-0238">DNA-binding</keyword>
<evidence type="ECO:0000256" key="2">
    <source>
        <dbReference type="ARBA" id="ARBA00023015"/>
    </source>
</evidence>
<dbReference type="Gene3D" id="1.10.10.10">
    <property type="entry name" value="Winged helix-like DNA-binding domain superfamily/Winged helix DNA-binding domain"/>
    <property type="match status" value="1"/>
</dbReference>
<evidence type="ECO:0000259" key="5">
    <source>
        <dbReference type="PROSITE" id="PS50931"/>
    </source>
</evidence>
<dbReference type="FunFam" id="1.10.10.10:FF:000001">
    <property type="entry name" value="LysR family transcriptional regulator"/>
    <property type="match status" value="1"/>
</dbReference>
<dbReference type="Gene3D" id="3.40.190.290">
    <property type="match status" value="1"/>
</dbReference>
<comment type="caution">
    <text evidence="6">The sequence shown here is derived from an EMBL/GenBank/DDBJ whole genome shotgun (WGS) entry which is preliminary data.</text>
</comment>
<protein>
    <submittedName>
        <fullName evidence="6">LysR family transcriptional regulator</fullName>
    </submittedName>
</protein>
<keyword evidence="4" id="KW-0804">Transcription</keyword>
<dbReference type="Pfam" id="PF03466">
    <property type="entry name" value="LysR_substrate"/>
    <property type="match status" value="1"/>
</dbReference>
<evidence type="ECO:0000313" key="6">
    <source>
        <dbReference type="EMBL" id="NEX63677.1"/>
    </source>
</evidence>
<dbReference type="SUPFAM" id="SSF53850">
    <property type="entry name" value="Periplasmic binding protein-like II"/>
    <property type="match status" value="1"/>
</dbReference>
<organism evidence="6 7">
    <name type="scientific">Noviherbaspirillum galbum</name>
    <dbReference type="NCBI Taxonomy" id="2709383"/>
    <lineage>
        <taxon>Bacteria</taxon>
        <taxon>Pseudomonadati</taxon>
        <taxon>Pseudomonadota</taxon>
        <taxon>Betaproteobacteria</taxon>
        <taxon>Burkholderiales</taxon>
        <taxon>Oxalobacteraceae</taxon>
        <taxon>Noviherbaspirillum</taxon>
    </lineage>
</organism>
<dbReference type="RefSeq" id="WP_163967613.1">
    <property type="nucleotide sequence ID" value="NZ_JAAIVB010000074.1"/>
</dbReference>
<dbReference type="InterPro" id="IPR000847">
    <property type="entry name" value="LysR_HTH_N"/>
</dbReference>
<dbReference type="InterPro" id="IPR036388">
    <property type="entry name" value="WH-like_DNA-bd_sf"/>
</dbReference>
<dbReference type="PRINTS" id="PR00039">
    <property type="entry name" value="HTHLYSR"/>
</dbReference>
<gene>
    <name evidence="6" type="ORF">G3574_21585</name>
</gene>
<keyword evidence="2" id="KW-0805">Transcription regulation</keyword>
<dbReference type="EMBL" id="JAAIVB010000074">
    <property type="protein sequence ID" value="NEX63677.1"/>
    <property type="molecule type" value="Genomic_DNA"/>
</dbReference>
<dbReference type="GO" id="GO:0006351">
    <property type="term" value="P:DNA-templated transcription"/>
    <property type="evidence" value="ECO:0007669"/>
    <property type="project" value="TreeGrafter"/>
</dbReference>
<proteinExistence type="inferred from homology"/>
<dbReference type="PROSITE" id="PS50931">
    <property type="entry name" value="HTH_LYSR"/>
    <property type="match status" value="1"/>
</dbReference>
<dbReference type="PANTHER" id="PTHR30537">
    <property type="entry name" value="HTH-TYPE TRANSCRIPTIONAL REGULATOR"/>
    <property type="match status" value="1"/>
</dbReference>
<sequence length="306" mass="33911">MSTLPDFEGLAMFAKVAEERSFAGAARALNVSVATVSRAVARLEERLGARLFNRTSRQLALTEFGNLIAESALKVYREAEAAEGTAREMSARPRGLVRLSVPMSFGLRWVAPLMPAFFREFPEVSVDLHLTDAQVDLVGQGFDAALRIAVLEDSSLVARRLCPVAPVVVASPAYLERSGTPQHPFDLNKHACLGYAYRSRSDVWRFTNDAGEEVNIRPNGPLRVTNADALMPTVLDGLAIAEFPEFICADQVREGRLVPILRDWTLPRGALYFVTPSARTRPAKIEALSEFFVRHLSEPSWRIVDW</sequence>